<feature type="region of interest" description="Disordered" evidence="1">
    <location>
        <begin position="301"/>
        <end position="324"/>
    </location>
</feature>
<evidence type="ECO:0000256" key="1">
    <source>
        <dbReference type="SAM" id="MobiDB-lite"/>
    </source>
</evidence>
<reference evidence="4 5" key="1">
    <citation type="submission" date="2016-07" db="EMBL/GenBank/DDBJ databases">
        <title>Genome analysis of Flavihumibacter stibioxidans YS-17.</title>
        <authorList>
            <person name="Shi K."/>
            <person name="Han Y."/>
            <person name="Wang G."/>
        </authorList>
    </citation>
    <scope>NUCLEOTIDE SEQUENCE [LARGE SCALE GENOMIC DNA]</scope>
    <source>
        <strain evidence="4 5">YS-17</strain>
    </source>
</reference>
<comment type="caution">
    <text evidence="4">The sequence shown here is derived from an EMBL/GenBank/DDBJ whole genome shotgun (WGS) entry which is preliminary data.</text>
</comment>
<feature type="transmembrane region" description="Helical" evidence="2">
    <location>
        <begin position="53"/>
        <end position="73"/>
    </location>
</feature>
<proteinExistence type="predicted"/>
<protein>
    <recommendedName>
        <fullName evidence="3">Outer membrane protein beta-barrel domain-containing protein</fullName>
    </recommendedName>
</protein>
<feature type="region of interest" description="Disordered" evidence="1">
    <location>
        <begin position="86"/>
        <end position="107"/>
    </location>
</feature>
<sequence length="522" mass="57793">MDKNLQNIDEAFNKAYQSYEDEPSAATWEKLSAALDKEDAEKYKRRFIGWKRIAVVLLFLLSGFLIYETGVVIKRTNDKELVKQGNDTDSAMVTDNTGANKEKTTVETGTKERKENSLPYVFDNQVQQAPSDVLIETNEKEILAPKSNQQIITAFEQSGIDINTSKIKKANKQSAMDKTKITIRPGAISEDEIGSIADNNVPENKKGSSKIKDDQTAIVSGMETDSIRKRFTSPITSIARIEISKPKISDLKIKEPVLPVLNTTASIASSKKKKSSSSFKPFWSVTAFASNDWGQYTIDNDVHDNTGNQQDEKEEINRREKHEGSFSTGVLATRQFTKHIGVKTGLIYSNTAIGISPQEMYAAKKTDGSIAYKYITSSGYGFVKPGFGLPPAIGDSIKSTEAQHNLQVISVPLMVSYRFDKKKFSVIPAVGLSANFITSANVKTEVTDALNKESVTINGLDGMRSFYTGLMADVNLQYNYNSKWSFSLLPGFRYALTPITKGNVVKTFPYSFNIGAGISYKF</sequence>
<keyword evidence="5" id="KW-1185">Reference proteome</keyword>
<feature type="region of interest" description="Disordered" evidence="1">
    <location>
        <begin position="194"/>
        <end position="214"/>
    </location>
</feature>
<keyword evidence="2" id="KW-0812">Transmembrane</keyword>
<name>A0ABR7M468_9BACT</name>
<evidence type="ECO:0000256" key="2">
    <source>
        <dbReference type="SAM" id="Phobius"/>
    </source>
</evidence>
<dbReference type="RefSeq" id="WP_187255001.1">
    <property type="nucleotide sequence ID" value="NZ_JBHULF010000006.1"/>
</dbReference>
<dbReference type="EMBL" id="MBUA01000001">
    <property type="protein sequence ID" value="MBC6489644.1"/>
    <property type="molecule type" value="Genomic_DNA"/>
</dbReference>
<feature type="compositionally biased region" description="Polar residues" evidence="1">
    <location>
        <begin position="86"/>
        <end position="99"/>
    </location>
</feature>
<feature type="compositionally biased region" description="Basic and acidic residues" evidence="1">
    <location>
        <begin position="203"/>
        <end position="214"/>
    </location>
</feature>
<accession>A0ABR7M468</accession>
<evidence type="ECO:0000259" key="3">
    <source>
        <dbReference type="Pfam" id="PF13568"/>
    </source>
</evidence>
<gene>
    <name evidence="4" type="ORF">BC349_01585</name>
</gene>
<dbReference type="Proteomes" id="UP000765802">
    <property type="component" value="Unassembled WGS sequence"/>
</dbReference>
<organism evidence="4 5">
    <name type="scientific">Flavihumibacter stibioxidans</name>
    <dbReference type="NCBI Taxonomy" id="1834163"/>
    <lineage>
        <taxon>Bacteria</taxon>
        <taxon>Pseudomonadati</taxon>
        <taxon>Bacteroidota</taxon>
        <taxon>Chitinophagia</taxon>
        <taxon>Chitinophagales</taxon>
        <taxon>Chitinophagaceae</taxon>
        <taxon>Flavihumibacter</taxon>
    </lineage>
</organism>
<feature type="compositionally biased region" description="Basic and acidic residues" evidence="1">
    <location>
        <begin position="315"/>
        <end position="324"/>
    </location>
</feature>
<keyword evidence="2" id="KW-0472">Membrane</keyword>
<dbReference type="InterPro" id="IPR025665">
    <property type="entry name" value="Beta-barrel_OMP_2"/>
</dbReference>
<dbReference type="Pfam" id="PF13568">
    <property type="entry name" value="OMP_b-brl_2"/>
    <property type="match status" value="1"/>
</dbReference>
<feature type="domain" description="Outer membrane protein beta-barrel" evidence="3">
    <location>
        <begin position="315"/>
        <end position="499"/>
    </location>
</feature>
<evidence type="ECO:0000313" key="4">
    <source>
        <dbReference type="EMBL" id="MBC6489644.1"/>
    </source>
</evidence>
<keyword evidence="2" id="KW-1133">Transmembrane helix</keyword>
<evidence type="ECO:0000313" key="5">
    <source>
        <dbReference type="Proteomes" id="UP000765802"/>
    </source>
</evidence>